<dbReference type="Proteomes" id="UP000593564">
    <property type="component" value="Unassembled WGS sequence"/>
</dbReference>
<protein>
    <submittedName>
        <fullName evidence="1">Uncharacterized protein</fullName>
    </submittedName>
</protein>
<reference evidence="2" key="1">
    <citation type="journal article" date="2020" name="Nat. Commun.">
        <title>Genome assembly of wild tea tree DASZ reveals pedigree and selection history of tea varieties.</title>
        <authorList>
            <person name="Zhang W."/>
            <person name="Zhang Y."/>
            <person name="Qiu H."/>
            <person name="Guo Y."/>
            <person name="Wan H."/>
            <person name="Zhang X."/>
            <person name="Scossa F."/>
            <person name="Alseekh S."/>
            <person name="Zhang Q."/>
            <person name="Wang P."/>
            <person name="Xu L."/>
            <person name="Schmidt M.H."/>
            <person name="Jia X."/>
            <person name="Li D."/>
            <person name="Zhu A."/>
            <person name="Guo F."/>
            <person name="Chen W."/>
            <person name="Ni D."/>
            <person name="Usadel B."/>
            <person name="Fernie A.R."/>
            <person name="Wen W."/>
        </authorList>
    </citation>
    <scope>NUCLEOTIDE SEQUENCE [LARGE SCALE GENOMIC DNA]</scope>
    <source>
        <strain evidence="2">cv. G240</strain>
    </source>
</reference>
<gene>
    <name evidence="1" type="ORF">HYC85_029178</name>
</gene>
<sequence>MHVRCVWQRVTRIMHDNADAKGFAPSKDLRSPRPEREKCMTMQIMRVTMRVDMHNNK</sequence>
<organism evidence="1 2">
    <name type="scientific">Camellia sinensis</name>
    <name type="common">Tea plant</name>
    <name type="synonym">Thea sinensis</name>
    <dbReference type="NCBI Taxonomy" id="4442"/>
    <lineage>
        <taxon>Eukaryota</taxon>
        <taxon>Viridiplantae</taxon>
        <taxon>Streptophyta</taxon>
        <taxon>Embryophyta</taxon>
        <taxon>Tracheophyta</taxon>
        <taxon>Spermatophyta</taxon>
        <taxon>Magnoliopsida</taxon>
        <taxon>eudicotyledons</taxon>
        <taxon>Gunneridae</taxon>
        <taxon>Pentapetalae</taxon>
        <taxon>asterids</taxon>
        <taxon>Ericales</taxon>
        <taxon>Theaceae</taxon>
        <taxon>Camellia</taxon>
    </lineage>
</organism>
<reference evidence="1 2" key="2">
    <citation type="submission" date="2020-07" db="EMBL/GenBank/DDBJ databases">
        <title>Genome assembly of wild tea tree DASZ reveals pedigree and selection history of tea varieties.</title>
        <authorList>
            <person name="Zhang W."/>
        </authorList>
    </citation>
    <scope>NUCLEOTIDE SEQUENCE [LARGE SCALE GENOMIC DNA]</scope>
    <source>
        <strain evidence="2">cv. G240</strain>
        <tissue evidence="1">Leaf</tissue>
    </source>
</reference>
<evidence type="ECO:0000313" key="2">
    <source>
        <dbReference type="Proteomes" id="UP000593564"/>
    </source>
</evidence>
<name>A0A7J7FXY2_CAMSI</name>
<dbReference type="AlphaFoldDB" id="A0A7J7FXY2"/>
<accession>A0A7J7FXY2</accession>
<dbReference type="EMBL" id="JACBKZ010000014">
    <property type="protein sequence ID" value="KAF5933007.1"/>
    <property type="molecule type" value="Genomic_DNA"/>
</dbReference>
<keyword evidence="2" id="KW-1185">Reference proteome</keyword>
<evidence type="ECO:0000313" key="1">
    <source>
        <dbReference type="EMBL" id="KAF5933007.1"/>
    </source>
</evidence>
<comment type="caution">
    <text evidence="1">The sequence shown here is derived from an EMBL/GenBank/DDBJ whole genome shotgun (WGS) entry which is preliminary data.</text>
</comment>
<proteinExistence type="predicted"/>